<dbReference type="SUPFAM" id="SSF56219">
    <property type="entry name" value="DNase I-like"/>
    <property type="match status" value="1"/>
</dbReference>
<evidence type="ECO:0000259" key="2">
    <source>
        <dbReference type="Pfam" id="PF03372"/>
    </source>
</evidence>
<gene>
    <name evidence="3" type="ORF">OQ497_01985</name>
</gene>
<dbReference type="Proteomes" id="UP001301152">
    <property type="component" value="Unassembled WGS sequence"/>
</dbReference>
<dbReference type="InterPro" id="IPR005135">
    <property type="entry name" value="Endo/exonuclease/phosphatase"/>
</dbReference>
<dbReference type="Gene3D" id="3.60.10.10">
    <property type="entry name" value="Endonuclease/exonuclease/phosphatase"/>
    <property type="match status" value="1"/>
</dbReference>
<evidence type="ECO:0000256" key="1">
    <source>
        <dbReference type="SAM" id="SignalP"/>
    </source>
</evidence>
<keyword evidence="4" id="KW-1185">Reference proteome</keyword>
<evidence type="ECO:0000313" key="3">
    <source>
        <dbReference type="EMBL" id="MCX2562740.1"/>
    </source>
</evidence>
<feature type="domain" description="Endonuclease/exonuclease/phosphatase" evidence="2">
    <location>
        <begin position="46"/>
        <end position="241"/>
    </location>
</feature>
<keyword evidence="1" id="KW-0732">Signal</keyword>
<accession>A0ABT3QBU9</accession>
<comment type="caution">
    <text evidence="3">The sequence shown here is derived from an EMBL/GenBank/DDBJ whole genome shotgun (WGS) entry which is preliminary data.</text>
</comment>
<feature type="signal peptide" evidence="1">
    <location>
        <begin position="1"/>
        <end position="39"/>
    </location>
</feature>
<dbReference type="RefSeq" id="WP_242005217.1">
    <property type="nucleotide sequence ID" value="NZ_JAPIUZ010000001.1"/>
</dbReference>
<evidence type="ECO:0000313" key="4">
    <source>
        <dbReference type="Proteomes" id="UP001301152"/>
    </source>
</evidence>
<keyword evidence="3" id="KW-0255">Endonuclease</keyword>
<proteinExistence type="predicted"/>
<reference evidence="3 4" key="1">
    <citation type="submission" date="2022-11" db="EMBL/GenBank/DDBJ databases">
        <title>Genome sequencing of Acetobacter type strain.</title>
        <authorList>
            <person name="Heo J."/>
            <person name="Lee D."/>
            <person name="Han B.-H."/>
            <person name="Hong S.-B."/>
            <person name="Kwon S.-W."/>
        </authorList>
    </citation>
    <scope>NUCLEOTIDE SEQUENCE [LARGE SCALE GENOMIC DNA]</scope>
    <source>
        <strain evidence="3 4">KACC 21253</strain>
    </source>
</reference>
<dbReference type="Pfam" id="PF03372">
    <property type="entry name" value="Exo_endo_phos"/>
    <property type="match status" value="1"/>
</dbReference>
<keyword evidence="3" id="KW-0378">Hydrolase</keyword>
<name>A0ABT3QBU9_9PROT</name>
<organism evidence="3 4">
    <name type="scientific">Acetobacter thailandicus</name>
    <dbReference type="NCBI Taxonomy" id="1502842"/>
    <lineage>
        <taxon>Bacteria</taxon>
        <taxon>Pseudomonadati</taxon>
        <taxon>Pseudomonadota</taxon>
        <taxon>Alphaproteobacteria</taxon>
        <taxon>Acetobacterales</taxon>
        <taxon>Acetobacteraceae</taxon>
        <taxon>Acetobacter</taxon>
    </lineage>
</organism>
<sequence length="304" mass="34106">MPATPHLWRAFFMPARGRLCHAMALCLISPLLITRPCLAETQLKIATWNMDWLINETSPQAQTAPPDIPHRTPDDFYALSDYAQHLNADIIAFQETDNKDTATRVFSELRYTILMTHDDILQRTGIALNKNLHITRHPDLTELSTAGVNTRHLLRSGLDITVQSDHSALRLLVIHLKAGCSYYPMTEKKHSCPTLIKQFSILQKWIAQRQASHEAFLILGDFNRRLTKADPLFLKLSQSGPLMLTTSGFATPCDGGRYFIDHLIAGGDAISWIAPGSLKVMLYKPDEQALTSDHCPVSVKLIMP</sequence>
<feature type="chain" id="PRO_5047490868" evidence="1">
    <location>
        <begin position="40"/>
        <end position="304"/>
    </location>
</feature>
<dbReference type="EMBL" id="JAPIUZ010000001">
    <property type="protein sequence ID" value="MCX2562740.1"/>
    <property type="molecule type" value="Genomic_DNA"/>
</dbReference>
<dbReference type="InterPro" id="IPR036691">
    <property type="entry name" value="Endo/exonu/phosph_ase_sf"/>
</dbReference>
<dbReference type="GO" id="GO:0004519">
    <property type="term" value="F:endonuclease activity"/>
    <property type="evidence" value="ECO:0007669"/>
    <property type="project" value="UniProtKB-KW"/>
</dbReference>
<protein>
    <submittedName>
        <fullName evidence="3">Endonuclease/exonuclease/phosphatase family protein</fullName>
    </submittedName>
</protein>
<keyword evidence="3" id="KW-0540">Nuclease</keyword>